<keyword evidence="2" id="KW-1185">Reference proteome</keyword>
<organism evidence="1 2">
    <name type="scientific">Sporotomaculum syntrophicum</name>
    <dbReference type="NCBI Taxonomy" id="182264"/>
    <lineage>
        <taxon>Bacteria</taxon>
        <taxon>Bacillati</taxon>
        <taxon>Bacillota</taxon>
        <taxon>Clostridia</taxon>
        <taxon>Eubacteriales</taxon>
        <taxon>Desulfallaceae</taxon>
        <taxon>Sporotomaculum</taxon>
    </lineage>
</organism>
<accession>A0A9D3AYX6</accession>
<dbReference type="InterPro" id="IPR012347">
    <property type="entry name" value="Ferritin-like"/>
</dbReference>
<name>A0A9D3AYX6_9FIRM</name>
<reference evidence="1" key="1">
    <citation type="submission" date="2016-02" db="EMBL/GenBank/DDBJ databases">
        <title>Draft Genome Sequence of Sporotomaculum syntrophicum Strain FB, a Syntrophic Benzoate Degrader.</title>
        <authorList>
            <person name="Nobu M.K."/>
            <person name="Narihiro T."/>
            <person name="Qiu Y.-L."/>
            <person name="Ohashi A."/>
            <person name="Liu W.-T."/>
            <person name="Yuji S."/>
        </authorList>
    </citation>
    <scope>NUCLEOTIDE SEQUENCE</scope>
    <source>
        <strain evidence="1">FB</strain>
    </source>
</reference>
<gene>
    <name evidence="1" type="ORF">SPSYN_01410</name>
</gene>
<sequence>MGISNPGIIGSEIIFIKILGGIKMIFGKNSRQVESLKLDTNEAYTLWRAYTDMNLTIGHMSLIKNFIHDADFVVYLSKTIEDLKKECHTIEKLMQKYSIAAPEPAVDNNKTSGNSEVLTDRNAAEVLYRFIRLDVNLMALSLKYPPTNDDIWSFMVGLTKSALYRIDSLIKYMKLKNWVNEPPLYPYVPPDNHEQVATNEIALLWEHLIYRYHSIRQIQNFLAFASDPDLITLLKMIIGLMQGNINTLEDKLVYYGVSLPKHYSNIIVNVEDKTIVPDRYLLSSILQVMRNAIVLHVSLIQEVIVNDKLRKFFIDLSLSEIDDLGKITKYGKVKGWVFTTPIYKV</sequence>
<dbReference type="EMBL" id="LSRS01000003">
    <property type="protein sequence ID" value="KAF1085274.1"/>
    <property type="molecule type" value="Genomic_DNA"/>
</dbReference>
<evidence type="ECO:0000313" key="1">
    <source>
        <dbReference type="EMBL" id="KAF1085274.1"/>
    </source>
</evidence>
<dbReference type="InterPro" id="IPR021617">
    <property type="entry name" value="DUF3231"/>
</dbReference>
<dbReference type="AlphaFoldDB" id="A0A9D3AYX6"/>
<proteinExistence type="predicted"/>
<evidence type="ECO:0000313" key="2">
    <source>
        <dbReference type="Proteomes" id="UP000798488"/>
    </source>
</evidence>
<dbReference type="Proteomes" id="UP000798488">
    <property type="component" value="Unassembled WGS sequence"/>
</dbReference>
<dbReference type="Pfam" id="PF11553">
    <property type="entry name" value="DUF3231"/>
    <property type="match status" value="1"/>
</dbReference>
<evidence type="ECO:0008006" key="3">
    <source>
        <dbReference type="Google" id="ProtNLM"/>
    </source>
</evidence>
<protein>
    <recommendedName>
        <fullName evidence="3">DUF3231 family protein</fullName>
    </recommendedName>
</protein>
<comment type="caution">
    <text evidence="1">The sequence shown here is derived from an EMBL/GenBank/DDBJ whole genome shotgun (WGS) entry which is preliminary data.</text>
</comment>
<dbReference type="Gene3D" id="1.20.1260.10">
    <property type="match status" value="2"/>
</dbReference>